<name>A0ABV0TEX4_9TELE</name>
<evidence type="ECO:0000313" key="1">
    <source>
        <dbReference type="EMBL" id="MEQ2231011.1"/>
    </source>
</evidence>
<comment type="caution">
    <text evidence="1">The sequence shown here is derived from an EMBL/GenBank/DDBJ whole genome shotgun (WGS) entry which is preliminary data.</text>
</comment>
<organism evidence="1 2">
    <name type="scientific">Ilyodon furcidens</name>
    <name type="common">goldbreast splitfin</name>
    <dbReference type="NCBI Taxonomy" id="33524"/>
    <lineage>
        <taxon>Eukaryota</taxon>
        <taxon>Metazoa</taxon>
        <taxon>Chordata</taxon>
        <taxon>Craniata</taxon>
        <taxon>Vertebrata</taxon>
        <taxon>Euteleostomi</taxon>
        <taxon>Actinopterygii</taxon>
        <taxon>Neopterygii</taxon>
        <taxon>Teleostei</taxon>
        <taxon>Neoteleostei</taxon>
        <taxon>Acanthomorphata</taxon>
        <taxon>Ovalentaria</taxon>
        <taxon>Atherinomorphae</taxon>
        <taxon>Cyprinodontiformes</taxon>
        <taxon>Goodeidae</taxon>
        <taxon>Ilyodon</taxon>
    </lineage>
</organism>
<sequence length="104" mass="11684">MLFSSYLQLLQRRPPEVCLPPPFIPQQDSSWFQTLISRYLSTPVIIPHLAALLQSHPDRTFVNFLITGLSQVFFIGVPLLPTSSFICTNLQSVNCSSASRKGDF</sequence>
<proteinExistence type="predicted"/>
<keyword evidence="2" id="KW-1185">Reference proteome</keyword>
<accession>A0ABV0TEX4</accession>
<evidence type="ECO:0000313" key="2">
    <source>
        <dbReference type="Proteomes" id="UP001482620"/>
    </source>
</evidence>
<dbReference type="EMBL" id="JAHRIQ010029685">
    <property type="protein sequence ID" value="MEQ2231011.1"/>
    <property type="molecule type" value="Genomic_DNA"/>
</dbReference>
<gene>
    <name evidence="1" type="ORF">ILYODFUR_035036</name>
</gene>
<dbReference type="Proteomes" id="UP001482620">
    <property type="component" value="Unassembled WGS sequence"/>
</dbReference>
<protein>
    <submittedName>
        <fullName evidence="1">Uncharacterized protein</fullName>
    </submittedName>
</protein>
<reference evidence="1 2" key="1">
    <citation type="submission" date="2021-06" db="EMBL/GenBank/DDBJ databases">
        <authorList>
            <person name="Palmer J.M."/>
        </authorList>
    </citation>
    <scope>NUCLEOTIDE SEQUENCE [LARGE SCALE GENOMIC DNA]</scope>
    <source>
        <strain evidence="2">if_2019</strain>
        <tissue evidence="1">Muscle</tissue>
    </source>
</reference>